<proteinExistence type="predicted"/>
<evidence type="ECO:0000313" key="1">
    <source>
        <dbReference type="EnsemblPlants" id="OPUNC04G15080.1"/>
    </source>
</evidence>
<reference evidence="1" key="2">
    <citation type="submission" date="2018-05" db="EMBL/GenBank/DDBJ databases">
        <title>OpunRS2 (Oryza punctata Reference Sequence Version 2).</title>
        <authorList>
            <person name="Zhang J."/>
            <person name="Kudrna D."/>
            <person name="Lee S."/>
            <person name="Talag J."/>
            <person name="Welchert J."/>
            <person name="Wing R.A."/>
        </authorList>
    </citation>
    <scope>NUCLEOTIDE SEQUENCE [LARGE SCALE GENOMIC DNA]</scope>
</reference>
<protein>
    <submittedName>
        <fullName evidence="1">Uncharacterized protein</fullName>
    </submittedName>
</protein>
<dbReference type="InterPro" id="IPR044646">
    <property type="entry name" value="EMB1417-like"/>
</dbReference>
<evidence type="ECO:0000313" key="2">
    <source>
        <dbReference type="Proteomes" id="UP000026962"/>
    </source>
</evidence>
<dbReference type="STRING" id="4537.A0A0E0KSA5"/>
<reference evidence="1" key="1">
    <citation type="submission" date="2015-04" db="UniProtKB">
        <authorList>
            <consortium name="EnsemblPlants"/>
        </authorList>
    </citation>
    <scope>IDENTIFICATION</scope>
</reference>
<dbReference type="AlphaFoldDB" id="A0A0E0KSA5"/>
<dbReference type="PANTHER" id="PTHR46782">
    <property type="entry name" value="OS01G0757700 PROTEIN"/>
    <property type="match status" value="1"/>
</dbReference>
<dbReference type="PANTHER" id="PTHR46782:SF2">
    <property type="entry name" value="OS07G0545900 PROTEIN"/>
    <property type="match status" value="1"/>
</dbReference>
<keyword evidence="2" id="KW-1185">Reference proteome</keyword>
<accession>A0A0E0KSA5</accession>
<dbReference type="EnsemblPlants" id="OPUNC04G15080.1">
    <property type="protein sequence ID" value="OPUNC04G15080.1"/>
    <property type="gene ID" value="OPUNC04G15080"/>
</dbReference>
<sequence>MDKEGFSWVSKLPNEKEAVYGALDEWTAFEPEFPTIAAAKVLEMLKRWRQWLRIIQVAKWLMSKGQENKEKIILEKNLKKYKYIHFNGKVQGPLGL</sequence>
<organism evidence="1">
    <name type="scientific">Oryza punctata</name>
    <name type="common">Red rice</name>
    <dbReference type="NCBI Taxonomy" id="4537"/>
    <lineage>
        <taxon>Eukaryota</taxon>
        <taxon>Viridiplantae</taxon>
        <taxon>Streptophyta</taxon>
        <taxon>Embryophyta</taxon>
        <taxon>Tracheophyta</taxon>
        <taxon>Spermatophyta</taxon>
        <taxon>Magnoliopsida</taxon>
        <taxon>Liliopsida</taxon>
        <taxon>Poales</taxon>
        <taxon>Poaceae</taxon>
        <taxon>BOP clade</taxon>
        <taxon>Oryzoideae</taxon>
        <taxon>Oryzeae</taxon>
        <taxon>Oryzinae</taxon>
        <taxon>Oryza</taxon>
    </lineage>
</organism>
<name>A0A0E0KSA5_ORYPU</name>
<dbReference type="Gramene" id="OPUNC04G15080.1">
    <property type="protein sequence ID" value="OPUNC04G15080.1"/>
    <property type="gene ID" value="OPUNC04G15080"/>
</dbReference>
<dbReference type="Proteomes" id="UP000026962">
    <property type="component" value="Chromosome 4"/>
</dbReference>
<dbReference type="HOGENOM" id="CLU_2363372_0_0_1"/>